<dbReference type="InterPro" id="IPR036866">
    <property type="entry name" value="RibonucZ/Hydroxyglut_hydro"/>
</dbReference>
<dbReference type="InterPro" id="IPR001279">
    <property type="entry name" value="Metallo-B-lactamas"/>
</dbReference>
<protein>
    <submittedName>
        <fullName evidence="2">L-ascorbate metabolism protein UlaG (Beta-lactamase superfamily)</fullName>
    </submittedName>
</protein>
<dbReference type="GO" id="GO:0005737">
    <property type="term" value="C:cytoplasm"/>
    <property type="evidence" value="ECO:0007669"/>
    <property type="project" value="TreeGrafter"/>
</dbReference>
<dbReference type="Gene3D" id="3.60.15.10">
    <property type="entry name" value="Ribonuclease Z/Hydroxyacylglutathione hydrolase-like"/>
    <property type="match status" value="1"/>
</dbReference>
<dbReference type="SUPFAM" id="SSF56281">
    <property type="entry name" value="Metallo-hydrolase/oxidoreductase"/>
    <property type="match status" value="1"/>
</dbReference>
<accession>A0A5S5D0P0</accession>
<reference evidence="2 3" key="1">
    <citation type="submission" date="2019-07" db="EMBL/GenBank/DDBJ databases">
        <title>Genomic Encyclopedia of Archaeal and Bacterial Type Strains, Phase II (KMG-II): from individual species to whole genera.</title>
        <authorList>
            <person name="Goeker M."/>
        </authorList>
    </citation>
    <scope>NUCLEOTIDE SEQUENCE [LARGE SCALE GENOMIC DNA]</scope>
    <source>
        <strain evidence="2 3">DSM 18850</strain>
    </source>
</reference>
<feature type="domain" description="Metallo-beta-lactamase" evidence="1">
    <location>
        <begin position="127"/>
        <end position="320"/>
    </location>
</feature>
<dbReference type="RefSeq" id="WP_148910092.1">
    <property type="nucleotide sequence ID" value="NZ_VNHX01000028.1"/>
</dbReference>
<dbReference type="PANTHER" id="PTHR15032">
    <property type="entry name" value="N-ACYL-PHOSPHATIDYLETHANOLAMINE-HYDROLYZING PHOSPHOLIPASE D"/>
    <property type="match status" value="1"/>
</dbReference>
<dbReference type="OrthoDB" id="9805728at2"/>
<dbReference type="Proteomes" id="UP000325105">
    <property type="component" value="Unassembled WGS sequence"/>
</dbReference>
<comment type="caution">
    <text evidence="2">The sequence shown here is derived from an EMBL/GenBank/DDBJ whole genome shotgun (WGS) entry which is preliminary data.</text>
</comment>
<name>A0A5S5D0P0_9SPHI</name>
<proteinExistence type="predicted"/>
<keyword evidence="3" id="KW-1185">Reference proteome</keyword>
<evidence type="ECO:0000313" key="3">
    <source>
        <dbReference type="Proteomes" id="UP000325105"/>
    </source>
</evidence>
<organism evidence="2 3">
    <name type="scientific">Sphingobacterium allocomposti</name>
    <dbReference type="NCBI Taxonomy" id="415956"/>
    <lineage>
        <taxon>Bacteria</taxon>
        <taxon>Pseudomonadati</taxon>
        <taxon>Bacteroidota</taxon>
        <taxon>Sphingobacteriia</taxon>
        <taxon>Sphingobacteriales</taxon>
        <taxon>Sphingobacteriaceae</taxon>
        <taxon>Sphingobacterium</taxon>
    </lineage>
</organism>
<evidence type="ECO:0000259" key="1">
    <source>
        <dbReference type="Pfam" id="PF12706"/>
    </source>
</evidence>
<evidence type="ECO:0000313" key="2">
    <source>
        <dbReference type="EMBL" id="TYP89305.1"/>
    </source>
</evidence>
<sequence length="365" mass="41762">MTRKIAIAFLTVTLSICFYTIAQKSDRSKKETPIGNPELPSILPPEQWKGNGVDQKGRFSNLEHPYTPTFSSIWRMSTAKNPQRAQKKADTFQLPVIEDLRFLGNKEDVIVWLGHATFFIRINGISIVTDPVFKNVSFTKRKSTLPFDENLLKNIDYILISHDHRDHLDKRSLRLLAKNNPQAEILSGLKMDDWFDKMLCSPKMQLAGWYQQYKTDMSKVKIYFLPARHWSSRYLADANKHLWGSFVIQSGETTIYFSGDTGYDSHLKEIGSLFGEIDICIIGIGAYQPVWFMSPNHVSPMDAIKASNEMRAKKIIPMHYGTFDLSDEPLGEPIEILKEEKLKGILEAELIDLKVGENYYFGSRG</sequence>
<dbReference type="Pfam" id="PF12706">
    <property type="entry name" value="Lactamase_B_2"/>
    <property type="match status" value="1"/>
</dbReference>
<gene>
    <name evidence="2" type="ORF">BC792_12824</name>
</gene>
<dbReference type="AlphaFoldDB" id="A0A5S5D0P0"/>
<dbReference type="PANTHER" id="PTHR15032:SF4">
    <property type="entry name" value="N-ACYL-PHOSPHATIDYLETHANOLAMINE-HYDROLYZING PHOSPHOLIPASE D"/>
    <property type="match status" value="1"/>
</dbReference>
<dbReference type="EMBL" id="VNHX01000028">
    <property type="protein sequence ID" value="TYP89305.1"/>
    <property type="molecule type" value="Genomic_DNA"/>
</dbReference>